<name>A0ACC4DEP6_PURLI</name>
<reference evidence="1" key="1">
    <citation type="submission" date="2024-12" db="EMBL/GenBank/DDBJ databases">
        <title>Comparative genomics and development of molecular markers within Purpureocillium lilacinum and among Purpureocillium species.</title>
        <authorList>
            <person name="Yeh Z.-Y."/>
            <person name="Ni N.-T."/>
            <person name="Lo P.-H."/>
            <person name="Mushyakhwo K."/>
            <person name="Lin C.-F."/>
            <person name="Nai Y.-S."/>
        </authorList>
    </citation>
    <scope>NUCLEOTIDE SEQUENCE</scope>
    <source>
        <strain evidence="1">NCHU-NPUST-175</strain>
    </source>
</reference>
<sequence length="461" mass="49642">MAWDPEKESAGFDVVGINTAINDQTSRRSEQNPNDNEGLHQKLNTRHLTFISLGSVIGSGIFLGIGSALTTAGPVGLALAFAFICSVVYCVMLCTGEMVTYLPVVAAHMRLSGRFVDTSLAAAMSWNYCTGGTPAPLCHTVASKDFWPVPGLLLQLRFLPIGAELLALVATETRNPRKLIPTALKATWVRVVLFYFLAAFCVSIIVPSNESCLGLSSTAAASPYVIAIETAGIKVLPSLINACIVPSALSAGVSDSFMASRTLHAMAGSGTAPKILQTTNKLGCPWIAVLATWSLSLLAFLAIGCSSGKVFNYLVNLTALRGIITWDCIAITYFRFWAGMKALGISHSSLPWRSRFSVFGTYWILIVISTVLLVSGWPVFAKNNWNTATFFSNYLPSSIFTLVYVALKIGISSMIVKASNMDLTTALREIEQRGVKANEQDELARTLYSGGKVKAFLKHRG</sequence>
<accession>A0ACC4DEP6</accession>
<protein>
    <submittedName>
        <fullName evidence="1">Uncharacterized protein</fullName>
    </submittedName>
</protein>
<evidence type="ECO:0000313" key="2">
    <source>
        <dbReference type="Proteomes" id="UP001638806"/>
    </source>
</evidence>
<evidence type="ECO:0000313" key="1">
    <source>
        <dbReference type="EMBL" id="KAL3954044.1"/>
    </source>
</evidence>
<dbReference type="Proteomes" id="UP001638806">
    <property type="component" value="Unassembled WGS sequence"/>
</dbReference>
<dbReference type="EMBL" id="JBGNUJ010000011">
    <property type="protein sequence ID" value="KAL3954044.1"/>
    <property type="molecule type" value="Genomic_DNA"/>
</dbReference>
<keyword evidence="2" id="KW-1185">Reference proteome</keyword>
<gene>
    <name evidence="1" type="ORF">ACCO45_012000</name>
</gene>
<comment type="caution">
    <text evidence="1">The sequence shown here is derived from an EMBL/GenBank/DDBJ whole genome shotgun (WGS) entry which is preliminary data.</text>
</comment>
<organism evidence="1 2">
    <name type="scientific">Purpureocillium lilacinum</name>
    <name type="common">Paecilomyces lilacinus</name>
    <dbReference type="NCBI Taxonomy" id="33203"/>
    <lineage>
        <taxon>Eukaryota</taxon>
        <taxon>Fungi</taxon>
        <taxon>Dikarya</taxon>
        <taxon>Ascomycota</taxon>
        <taxon>Pezizomycotina</taxon>
        <taxon>Sordariomycetes</taxon>
        <taxon>Hypocreomycetidae</taxon>
        <taxon>Hypocreales</taxon>
        <taxon>Ophiocordycipitaceae</taxon>
        <taxon>Purpureocillium</taxon>
    </lineage>
</organism>
<proteinExistence type="predicted"/>